<accession>A0AAN7B5L9</accession>
<keyword evidence="18" id="KW-0378">Hydrolase</keyword>
<evidence type="ECO:0000256" key="4">
    <source>
        <dbReference type="ARBA" id="ARBA00022723"/>
    </source>
</evidence>
<dbReference type="PROSITE" id="PS51164">
    <property type="entry name" value="CBM1_2"/>
    <property type="match status" value="1"/>
</dbReference>
<evidence type="ECO:0000256" key="5">
    <source>
        <dbReference type="ARBA" id="ARBA00022729"/>
    </source>
</evidence>
<evidence type="ECO:0000256" key="16">
    <source>
        <dbReference type="SAM" id="SignalP"/>
    </source>
</evidence>
<comment type="catalytic activity">
    <reaction evidence="14">
        <text>[(1-&gt;4)-beta-D-glucosyl]n+m + reduced acceptor + O2 = 4-dehydro-beta-D-glucosyl-[(1-&gt;4)-beta-D-glucosyl]n-1 + [(1-&gt;4)-beta-D-glucosyl]m + acceptor + H2O.</text>
        <dbReference type="EC" id="1.14.99.56"/>
    </reaction>
</comment>
<keyword evidence="6" id="KW-0136">Cellulose degradation</keyword>
<reference evidence="18" key="1">
    <citation type="journal article" date="2023" name="Mol. Phylogenet. Evol.">
        <title>Genome-scale phylogeny and comparative genomics of the fungal order Sordariales.</title>
        <authorList>
            <person name="Hensen N."/>
            <person name="Bonometti L."/>
            <person name="Westerberg I."/>
            <person name="Brannstrom I.O."/>
            <person name="Guillou S."/>
            <person name="Cros-Aarteil S."/>
            <person name="Calhoun S."/>
            <person name="Haridas S."/>
            <person name="Kuo A."/>
            <person name="Mondo S."/>
            <person name="Pangilinan J."/>
            <person name="Riley R."/>
            <person name="LaButti K."/>
            <person name="Andreopoulos B."/>
            <person name="Lipzen A."/>
            <person name="Chen C."/>
            <person name="Yan M."/>
            <person name="Daum C."/>
            <person name="Ng V."/>
            <person name="Clum A."/>
            <person name="Steindorff A."/>
            <person name="Ohm R.A."/>
            <person name="Martin F."/>
            <person name="Silar P."/>
            <person name="Natvig D.O."/>
            <person name="Lalanne C."/>
            <person name="Gautier V."/>
            <person name="Ament-Velasquez S.L."/>
            <person name="Kruys A."/>
            <person name="Hutchinson M.I."/>
            <person name="Powell A.J."/>
            <person name="Barry K."/>
            <person name="Miller A.N."/>
            <person name="Grigoriev I.V."/>
            <person name="Debuchy R."/>
            <person name="Gladieux P."/>
            <person name="Hiltunen Thoren M."/>
            <person name="Johannesson H."/>
        </authorList>
    </citation>
    <scope>NUCLEOTIDE SEQUENCE</scope>
    <source>
        <strain evidence="18">PSN293</strain>
    </source>
</reference>
<dbReference type="PANTHER" id="PTHR33353:SF9">
    <property type="entry name" value="ENDOGLUCANASE II"/>
    <property type="match status" value="1"/>
</dbReference>
<evidence type="ECO:0000256" key="8">
    <source>
        <dbReference type="ARBA" id="ARBA00023008"/>
    </source>
</evidence>
<evidence type="ECO:0000256" key="1">
    <source>
        <dbReference type="ARBA" id="ARBA00001973"/>
    </source>
</evidence>
<proteinExistence type="inferred from homology"/>
<keyword evidence="8" id="KW-0186">Copper</keyword>
<dbReference type="EMBL" id="MU858155">
    <property type="protein sequence ID" value="KAK4211179.1"/>
    <property type="molecule type" value="Genomic_DNA"/>
</dbReference>
<dbReference type="Pfam" id="PF03443">
    <property type="entry name" value="AA9"/>
    <property type="match status" value="1"/>
</dbReference>
<protein>
    <recommendedName>
        <fullName evidence="15">lytic cellulose monooxygenase (C4-dehydrogenating)</fullName>
        <ecNumber evidence="15">1.14.99.56</ecNumber>
    </recommendedName>
</protein>
<keyword evidence="11" id="KW-0119">Carbohydrate metabolism</keyword>
<keyword evidence="5 16" id="KW-0732">Signal</keyword>
<dbReference type="SMART" id="SM00236">
    <property type="entry name" value="fCBD"/>
    <property type="match status" value="1"/>
</dbReference>
<dbReference type="EC" id="1.14.99.56" evidence="15"/>
<comment type="similarity">
    <text evidence="13">Belongs to the polysaccharide monooxygenase AA9 family.</text>
</comment>
<dbReference type="InterPro" id="IPR000254">
    <property type="entry name" value="CBD"/>
</dbReference>
<dbReference type="GO" id="GO:0005576">
    <property type="term" value="C:extracellular region"/>
    <property type="evidence" value="ECO:0007669"/>
    <property type="project" value="UniProtKB-SubCell"/>
</dbReference>
<dbReference type="CDD" id="cd21175">
    <property type="entry name" value="LPMO_AA9"/>
    <property type="match status" value="1"/>
</dbReference>
<dbReference type="InterPro" id="IPR005103">
    <property type="entry name" value="AA9_LPMO"/>
</dbReference>
<name>A0AAN7B5L9_9PEZI</name>
<evidence type="ECO:0000256" key="9">
    <source>
        <dbReference type="ARBA" id="ARBA00023033"/>
    </source>
</evidence>
<reference evidence="18" key="2">
    <citation type="submission" date="2023-05" db="EMBL/GenBank/DDBJ databases">
        <authorList>
            <consortium name="Lawrence Berkeley National Laboratory"/>
            <person name="Steindorff A."/>
            <person name="Hensen N."/>
            <person name="Bonometti L."/>
            <person name="Westerberg I."/>
            <person name="Brannstrom I.O."/>
            <person name="Guillou S."/>
            <person name="Cros-Aarteil S."/>
            <person name="Calhoun S."/>
            <person name="Haridas S."/>
            <person name="Kuo A."/>
            <person name="Mondo S."/>
            <person name="Pangilinan J."/>
            <person name="Riley R."/>
            <person name="Labutti K."/>
            <person name="Andreopoulos B."/>
            <person name="Lipzen A."/>
            <person name="Chen C."/>
            <person name="Yanf M."/>
            <person name="Daum C."/>
            <person name="Ng V."/>
            <person name="Clum A."/>
            <person name="Ohm R."/>
            <person name="Martin F."/>
            <person name="Silar P."/>
            <person name="Natvig D."/>
            <person name="Lalanne C."/>
            <person name="Gautier V."/>
            <person name="Ament-Velasquez S.L."/>
            <person name="Kruys A."/>
            <person name="Hutchinson M.I."/>
            <person name="Powell A.J."/>
            <person name="Barry K."/>
            <person name="Miller A.N."/>
            <person name="Grigoriev I.V."/>
            <person name="Debuchy R."/>
            <person name="Gladieux P."/>
            <person name="Thoren M.H."/>
            <person name="Johannesson H."/>
        </authorList>
    </citation>
    <scope>NUCLEOTIDE SEQUENCE</scope>
    <source>
        <strain evidence="18">PSN293</strain>
    </source>
</reference>
<keyword evidence="12" id="KW-0624">Polysaccharide degradation</keyword>
<keyword evidence="4" id="KW-0479">Metal-binding</keyword>
<evidence type="ECO:0000256" key="12">
    <source>
        <dbReference type="ARBA" id="ARBA00023326"/>
    </source>
</evidence>
<evidence type="ECO:0000256" key="13">
    <source>
        <dbReference type="ARBA" id="ARBA00044502"/>
    </source>
</evidence>
<evidence type="ECO:0000259" key="17">
    <source>
        <dbReference type="PROSITE" id="PS51164"/>
    </source>
</evidence>
<comment type="caution">
    <text evidence="18">The sequence shown here is derived from an EMBL/GenBank/DDBJ whole genome shotgun (WGS) entry which is preliminary data.</text>
</comment>
<evidence type="ECO:0000256" key="7">
    <source>
        <dbReference type="ARBA" id="ARBA00023002"/>
    </source>
</evidence>
<evidence type="ECO:0000256" key="6">
    <source>
        <dbReference type="ARBA" id="ARBA00023001"/>
    </source>
</evidence>
<dbReference type="GO" id="GO:0030248">
    <property type="term" value="F:cellulose binding"/>
    <property type="evidence" value="ECO:0007669"/>
    <property type="project" value="InterPro"/>
</dbReference>
<dbReference type="GO" id="GO:0030245">
    <property type="term" value="P:cellulose catabolic process"/>
    <property type="evidence" value="ECO:0007669"/>
    <property type="project" value="UniProtKB-KW"/>
</dbReference>
<comment type="subcellular location">
    <subcellularLocation>
        <location evidence="2">Secreted</location>
    </subcellularLocation>
</comment>
<dbReference type="Gene3D" id="2.70.50.70">
    <property type="match status" value="1"/>
</dbReference>
<dbReference type="GO" id="GO:0004497">
    <property type="term" value="F:monooxygenase activity"/>
    <property type="evidence" value="ECO:0007669"/>
    <property type="project" value="UniProtKB-KW"/>
</dbReference>
<dbReference type="InterPro" id="IPR049892">
    <property type="entry name" value="AA9"/>
</dbReference>
<dbReference type="SUPFAM" id="SSF57180">
    <property type="entry name" value="Cellulose-binding domain"/>
    <property type="match status" value="1"/>
</dbReference>
<sequence length="324" mass="32521">MKSSAIAALVALASNVAAHATFQALWVDGVDYNDQCARVPPSNSPVTNVGSNDVRCNAGTSPIAGKCPVRAGGKVTVEMHQQRDRSCSQEGIGGAHYGPLMVYMSKVSDASRADGSSGWFKIFQDTWAKNPAGRVGDDDFWGVKDMNKCCGRMEVPIPADIAPGDYLLRAEVIALHASGSSGGAQLYMTCYQITVSGSGSASPPTVSFPGAYKASDPGILVNIHGTMSTYVAPGPTVYAGGATKSAGSGCEGCAATCTVGSGPVGTATSAPLPTSPGGGGGGGGGGCSVQKYGQCGGQGYTGCTVCASGSTCQAVSPPWYSQCA</sequence>
<comment type="cofactor">
    <cofactor evidence="1">
        <name>Cu(2+)</name>
        <dbReference type="ChEBI" id="CHEBI:29036"/>
    </cofactor>
</comment>
<keyword evidence="19" id="KW-1185">Reference proteome</keyword>
<dbReference type="GO" id="GO:0016787">
    <property type="term" value="F:hydrolase activity"/>
    <property type="evidence" value="ECO:0007669"/>
    <property type="project" value="UniProtKB-KW"/>
</dbReference>
<evidence type="ECO:0000256" key="14">
    <source>
        <dbReference type="ARBA" id="ARBA00045077"/>
    </source>
</evidence>
<evidence type="ECO:0000256" key="15">
    <source>
        <dbReference type="ARBA" id="ARBA00047174"/>
    </source>
</evidence>
<evidence type="ECO:0000256" key="2">
    <source>
        <dbReference type="ARBA" id="ARBA00004613"/>
    </source>
</evidence>
<keyword evidence="7" id="KW-0560">Oxidoreductase</keyword>
<evidence type="ECO:0000256" key="11">
    <source>
        <dbReference type="ARBA" id="ARBA00023277"/>
    </source>
</evidence>
<feature type="domain" description="CBM1" evidence="17">
    <location>
        <begin position="287"/>
        <end position="324"/>
    </location>
</feature>
<evidence type="ECO:0000313" key="19">
    <source>
        <dbReference type="Proteomes" id="UP001301769"/>
    </source>
</evidence>
<dbReference type="InterPro" id="IPR035971">
    <property type="entry name" value="CBD_sf"/>
</dbReference>
<dbReference type="GO" id="GO:0046872">
    <property type="term" value="F:metal ion binding"/>
    <property type="evidence" value="ECO:0007669"/>
    <property type="project" value="UniProtKB-KW"/>
</dbReference>
<organism evidence="18 19">
    <name type="scientific">Rhypophila decipiens</name>
    <dbReference type="NCBI Taxonomy" id="261697"/>
    <lineage>
        <taxon>Eukaryota</taxon>
        <taxon>Fungi</taxon>
        <taxon>Dikarya</taxon>
        <taxon>Ascomycota</taxon>
        <taxon>Pezizomycotina</taxon>
        <taxon>Sordariomycetes</taxon>
        <taxon>Sordariomycetidae</taxon>
        <taxon>Sordariales</taxon>
        <taxon>Naviculisporaceae</taxon>
        <taxon>Rhypophila</taxon>
    </lineage>
</organism>
<dbReference type="AlphaFoldDB" id="A0AAN7B5L9"/>
<dbReference type="PANTHER" id="PTHR33353">
    <property type="entry name" value="PUTATIVE (AFU_ORTHOLOGUE AFUA_1G12560)-RELATED"/>
    <property type="match status" value="1"/>
</dbReference>
<dbReference type="Proteomes" id="UP001301769">
    <property type="component" value="Unassembled WGS sequence"/>
</dbReference>
<keyword evidence="9" id="KW-0503">Monooxygenase</keyword>
<gene>
    <name evidence="18" type="ORF">QBC37DRAFT_19339</name>
</gene>
<evidence type="ECO:0000256" key="3">
    <source>
        <dbReference type="ARBA" id="ARBA00022525"/>
    </source>
</evidence>
<feature type="chain" id="PRO_5042957737" description="lytic cellulose monooxygenase (C4-dehydrogenating)" evidence="16">
    <location>
        <begin position="19"/>
        <end position="324"/>
    </location>
</feature>
<dbReference type="Pfam" id="PF00734">
    <property type="entry name" value="CBM_1"/>
    <property type="match status" value="1"/>
</dbReference>
<keyword evidence="10" id="KW-1015">Disulfide bond</keyword>
<feature type="signal peptide" evidence="16">
    <location>
        <begin position="1"/>
        <end position="18"/>
    </location>
</feature>
<evidence type="ECO:0000256" key="10">
    <source>
        <dbReference type="ARBA" id="ARBA00023157"/>
    </source>
</evidence>
<keyword evidence="3" id="KW-0964">Secreted</keyword>
<evidence type="ECO:0000313" key="18">
    <source>
        <dbReference type="EMBL" id="KAK4211179.1"/>
    </source>
</evidence>